<dbReference type="GO" id="GO:0005737">
    <property type="term" value="C:cytoplasm"/>
    <property type="evidence" value="ECO:0007669"/>
    <property type="project" value="UniProtKB-ARBA"/>
</dbReference>
<reference evidence="10" key="1">
    <citation type="submission" date="2016-10" db="EMBL/GenBank/DDBJ databases">
        <authorList>
            <person name="Varghese N."/>
            <person name="Submissions S."/>
        </authorList>
    </citation>
    <scope>NUCLEOTIDE SEQUENCE [LARGE SCALE GENOMIC DNA]</scope>
    <source>
        <strain evidence="10">Nm69</strain>
    </source>
</reference>
<keyword evidence="3 8" id="KW-0694">RNA-binding</keyword>
<evidence type="ECO:0000256" key="8">
    <source>
        <dbReference type="HAMAP-Rule" id="MF_01302"/>
    </source>
</evidence>
<evidence type="ECO:0000313" key="10">
    <source>
        <dbReference type="Proteomes" id="UP000199533"/>
    </source>
</evidence>
<evidence type="ECO:0000256" key="2">
    <source>
        <dbReference type="ARBA" id="ARBA00022730"/>
    </source>
</evidence>
<keyword evidence="4 8" id="KW-0689">Ribosomal protein</keyword>
<comment type="function">
    <text evidence="8">One of the primary rRNA binding proteins, it binds directly to 16S rRNA central domain where it helps coordinate assembly of the platform of the 30S subunit.</text>
</comment>
<dbReference type="PANTHER" id="PTHR11758">
    <property type="entry name" value="40S RIBOSOMAL PROTEIN S15A"/>
    <property type="match status" value="1"/>
</dbReference>
<keyword evidence="2 8" id="KW-0699">rRNA-binding</keyword>
<dbReference type="Gene3D" id="3.30.1490.10">
    <property type="match status" value="1"/>
</dbReference>
<dbReference type="GO" id="GO:0019843">
    <property type="term" value="F:rRNA binding"/>
    <property type="evidence" value="ECO:0007669"/>
    <property type="project" value="UniProtKB-UniRule"/>
</dbReference>
<protein>
    <recommendedName>
        <fullName evidence="6 8">Small ribosomal subunit protein uS8</fullName>
    </recommendedName>
</protein>
<dbReference type="Pfam" id="PF00410">
    <property type="entry name" value="Ribosomal_S8"/>
    <property type="match status" value="1"/>
</dbReference>
<keyword evidence="10" id="KW-1185">Reference proteome</keyword>
<comment type="similarity">
    <text evidence="1 8">Belongs to the universal ribosomal protein uS8 family.</text>
</comment>
<dbReference type="EMBL" id="FOSP01000006">
    <property type="protein sequence ID" value="SFK41678.1"/>
    <property type="molecule type" value="Genomic_DNA"/>
</dbReference>
<evidence type="ECO:0000313" key="9">
    <source>
        <dbReference type="EMBL" id="SFK41678.1"/>
    </source>
</evidence>
<dbReference type="AlphaFoldDB" id="A0A1I3ZBW3"/>
<dbReference type="GO" id="GO:0003735">
    <property type="term" value="F:structural constituent of ribosome"/>
    <property type="evidence" value="ECO:0007669"/>
    <property type="project" value="InterPro"/>
</dbReference>
<accession>A0A1I3ZBW3</accession>
<evidence type="ECO:0000256" key="3">
    <source>
        <dbReference type="ARBA" id="ARBA00022884"/>
    </source>
</evidence>
<dbReference type="STRING" id="52441.SAMN05216302_100617"/>
<evidence type="ECO:0000256" key="7">
    <source>
        <dbReference type="ARBA" id="ARBA00046740"/>
    </source>
</evidence>
<dbReference type="GO" id="GO:1990904">
    <property type="term" value="C:ribonucleoprotein complex"/>
    <property type="evidence" value="ECO:0007669"/>
    <property type="project" value="UniProtKB-KW"/>
</dbReference>
<dbReference type="GO" id="GO:0005840">
    <property type="term" value="C:ribosome"/>
    <property type="evidence" value="ECO:0007669"/>
    <property type="project" value="UniProtKB-KW"/>
</dbReference>
<dbReference type="Proteomes" id="UP000199533">
    <property type="component" value="Unassembled WGS sequence"/>
</dbReference>
<dbReference type="NCBIfam" id="NF001109">
    <property type="entry name" value="PRK00136.1"/>
    <property type="match status" value="1"/>
</dbReference>
<evidence type="ECO:0000256" key="6">
    <source>
        <dbReference type="ARBA" id="ARBA00035258"/>
    </source>
</evidence>
<evidence type="ECO:0000256" key="1">
    <source>
        <dbReference type="ARBA" id="ARBA00006471"/>
    </source>
</evidence>
<dbReference type="Gene3D" id="3.30.1370.30">
    <property type="match status" value="1"/>
</dbReference>
<dbReference type="GO" id="GO:0006412">
    <property type="term" value="P:translation"/>
    <property type="evidence" value="ECO:0007669"/>
    <property type="project" value="UniProtKB-UniRule"/>
</dbReference>
<dbReference type="SUPFAM" id="SSF56047">
    <property type="entry name" value="Ribosomal protein S8"/>
    <property type="match status" value="1"/>
</dbReference>
<dbReference type="HAMAP" id="MF_01302_B">
    <property type="entry name" value="Ribosomal_uS8_B"/>
    <property type="match status" value="1"/>
</dbReference>
<keyword evidence="5 8" id="KW-0687">Ribonucleoprotein</keyword>
<organism evidence="9 10">
    <name type="scientific">Nitrosomonas aestuarii</name>
    <dbReference type="NCBI Taxonomy" id="52441"/>
    <lineage>
        <taxon>Bacteria</taxon>
        <taxon>Pseudomonadati</taxon>
        <taxon>Pseudomonadota</taxon>
        <taxon>Betaproteobacteria</taxon>
        <taxon>Nitrosomonadales</taxon>
        <taxon>Nitrosomonadaceae</taxon>
        <taxon>Nitrosomonas</taxon>
    </lineage>
</organism>
<dbReference type="FunFam" id="3.30.1370.30:FF:000002">
    <property type="entry name" value="30S ribosomal protein S8"/>
    <property type="match status" value="1"/>
</dbReference>
<evidence type="ECO:0000256" key="4">
    <source>
        <dbReference type="ARBA" id="ARBA00022980"/>
    </source>
</evidence>
<dbReference type="RefSeq" id="WP_090697773.1">
    <property type="nucleotide sequence ID" value="NZ_FOSP01000006.1"/>
</dbReference>
<name>A0A1I3ZBW3_9PROT</name>
<comment type="subunit">
    <text evidence="7 8">Part of the 30S ribosomal subunit. Contacts proteins S5 and S12.</text>
</comment>
<dbReference type="FunFam" id="3.30.1490.10:FF:000001">
    <property type="entry name" value="30S ribosomal protein S8"/>
    <property type="match status" value="1"/>
</dbReference>
<evidence type="ECO:0000256" key="5">
    <source>
        <dbReference type="ARBA" id="ARBA00023274"/>
    </source>
</evidence>
<dbReference type="InterPro" id="IPR000630">
    <property type="entry name" value="Ribosomal_uS8"/>
</dbReference>
<gene>
    <name evidence="8" type="primary">rpsH</name>
    <name evidence="9" type="ORF">SAMN05216302_100617</name>
</gene>
<dbReference type="InterPro" id="IPR035987">
    <property type="entry name" value="Ribosomal_uS8_sf"/>
</dbReference>
<dbReference type="OrthoDB" id="9802617at2"/>
<sequence length="131" mass="14029">MSMSDPIADMLTRIRNAQMAKKTTVCFPFSKIKSAIALVLKDEGYIVDINKKANGSHNTIEVTLKYYAGAGVIEKINRVSKPGLRIYKPASAIPEVMNGLGISIISTSKGVMTGKKAQQVGVGGEILCEVV</sequence>
<proteinExistence type="inferred from homology"/>